<dbReference type="PANTHER" id="PTHR24020">
    <property type="entry name" value="COLLAGEN ALPHA"/>
    <property type="match status" value="1"/>
</dbReference>
<reference evidence="2" key="1">
    <citation type="submission" date="2022-11" db="EMBL/GenBank/DDBJ databases">
        <title>Centuries of genome instability and evolution in soft-shell clam transmissible cancer (bioRxiv).</title>
        <authorList>
            <person name="Hart S.F.M."/>
            <person name="Yonemitsu M.A."/>
            <person name="Giersch R.M."/>
            <person name="Beal B.F."/>
            <person name="Arriagada G."/>
            <person name="Davis B.W."/>
            <person name="Ostrander E.A."/>
            <person name="Goff S.P."/>
            <person name="Metzger M.J."/>
        </authorList>
    </citation>
    <scope>NUCLEOTIDE SEQUENCE</scope>
    <source>
        <strain evidence="2">MELC-2E11</strain>
        <tissue evidence="2">Siphon/mantle</tissue>
    </source>
</reference>
<feature type="non-terminal residue" evidence="2">
    <location>
        <position position="1"/>
    </location>
</feature>
<name>A0ABY7DPX1_MYAAR</name>
<dbReference type="Proteomes" id="UP001164746">
    <property type="component" value="Chromosome 2"/>
</dbReference>
<dbReference type="InterPro" id="IPR009030">
    <property type="entry name" value="Growth_fac_rcpt_cys_sf"/>
</dbReference>
<dbReference type="PANTHER" id="PTHR24020:SF84">
    <property type="entry name" value="VWFA DOMAIN-CONTAINING PROTEIN"/>
    <property type="match status" value="1"/>
</dbReference>
<sequence length="364" mass="39206">CLAGNARDPESLTCRACEIGTHQELSEQLHCTDCPNGQTTANTGSVDETFCTDECAAGFFESNNVCERCDFNTYKPEGETSCVACPAERPITTFQGATSEDDCRRNVCGVAMDLVLIVDCTASIGVNFPLLKIFLINQLHKFNIGLGTDQTRISLLCIGEETTPQDTKTLTQSVDAEFIRNAIMALKGGAIKTNTADAIRVGTKIMEEESTDKDKAKVMMVITDGRSLSYFQTQYESLLAKQKGFIMMAVGIGSNSHESELAAIASEATATEWTPLDDITITPCDVAMDLMIGVSNDKVKMGILSFGAEIYEDGLQGLTGNDGTIRNAMWAQYMQTKAGTVTGQALVRASTLLQADSREAIDAV</sequence>
<dbReference type="Pfam" id="PF00092">
    <property type="entry name" value="VWA"/>
    <property type="match status" value="1"/>
</dbReference>
<evidence type="ECO:0000313" key="2">
    <source>
        <dbReference type="EMBL" id="WAQ97040.1"/>
    </source>
</evidence>
<feature type="domain" description="VWFA" evidence="1">
    <location>
        <begin position="113"/>
        <end position="294"/>
    </location>
</feature>
<dbReference type="SUPFAM" id="SSF53300">
    <property type="entry name" value="vWA-like"/>
    <property type="match status" value="1"/>
</dbReference>
<dbReference type="SMART" id="SM00327">
    <property type="entry name" value="VWA"/>
    <property type="match status" value="1"/>
</dbReference>
<evidence type="ECO:0000259" key="1">
    <source>
        <dbReference type="PROSITE" id="PS50234"/>
    </source>
</evidence>
<dbReference type="Gene3D" id="3.40.50.410">
    <property type="entry name" value="von Willebrand factor, type A domain"/>
    <property type="match status" value="1"/>
</dbReference>
<dbReference type="InterPro" id="IPR050525">
    <property type="entry name" value="ECM_Assembly_Org"/>
</dbReference>
<dbReference type="Gene3D" id="2.10.50.10">
    <property type="entry name" value="Tumor Necrosis Factor Receptor, subunit A, domain 2"/>
    <property type="match status" value="1"/>
</dbReference>
<dbReference type="InterPro" id="IPR011641">
    <property type="entry name" value="Tyr-kin_ephrin_A/B_rcpt-like"/>
</dbReference>
<feature type="non-terminal residue" evidence="2">
    <location>
        <position position="364"/>
    </location>
</feature>
<dbReference type="Pfam" id="PF07699">
    <property type="entry name" value="Ephrin_rec_like"/>
    <property type="match status" value="2"/>
</dbReference>
<keyword evidence="3" id="KW-1185">Reference proteome</keyword>
<dbReference type="PROSITE" id="PS50234">
    <property type="entry name" value="VWFA"/>
    <property type="match status" value="1"/>
</dbReference>
<dbReference type="CDD" id="cd01450">
    <property type="entry name" value="vWFA_subfamily_ECM"/>
    <property type="match status" value="1"/>
</dbReference>
<dbReference type="SMART" id="SM01411">
    <property type="entry name" value="Ephrin_rec_like"/>
    <property type="match status" value="2"/>
</dbReference>
<dbReference type="EMBL" id="CP111013">
    <property type="protein sequence ID" value="WAQ97040.1"/>
    <property type="molecule type" value="Genomic_DNA"/>
</dbReference>
<proteinExistence type="predicted"/>
<dbReference type="SUPFAM" id="SSF57184">
    <property type="entry name" value="Growth factor receptor domain"/>
    <property type="match status" value="1"/>
</dbReference>
<dbReference type="InterPro" id="IPR036465">
    <property type="entry name" value="vWFA_dom_sf"/>
</dbReference>
<protein>
    <submittedName>
        <fullName evidence="2">SVEP1-like protein</fullName>
    </submittedName>
</protein>
<organism evidence="2 3">
    <name type="scientific">Mya arenaria</name>
    <name type="common">Soft-shell clam</name>
    <dbReference type="NCBI Taxonomy" id="6604"/>
    <lineage>
        <taxon>Eukaryota</taxon>
        <taxon>Metazoa</taxon>
        <taxon>Spiralia</taxon>
        <taxon>Lophotrochozoa</taxon>
        <taxon>Mollusca</taxon>
        <taxon>Bivalvia</taxon>
        <taxon>Autobranchia</taxon>
        <taxon>Heteroconchia</taxon>
        <taxon>Euheterodonta</taxon>
        <taxon>Imparidentia</taxon>
        <taxon>Neoheterodontei</taxon>
        <taxon>Myida</taxon>
        <taxon>Myoidea</taxon>
        <taxon>Myidae</taxon>
        <taxon>Mya</taxon>
    </lineage>
</organism>
<dbReference type="InterPro" id="IPR002035">
    <property type="entry name" value="VWF_A"/>
</dbReference>
<gene>
    <name evidence="2" type="ORF">MAR_029730</name>
</gene>
<accession>A0ABY7DPX1</accession>
<evidence type="ECO:0000313" key="3">
    <source>
        <dbReference type="Proteomes" id="UP001164746"/>
    </source>
</evidence>